<dbReference type="KEGG" id="nall:PP769_11290"/>
<dbReference type="Proteomes" id="UP001302719">
    <property type="component" value="Chromosome"/>
</dbReference>
<sequence length="72" mass="7892">MADASLRGGTVWMGTRFQGHGVRSSAALLGYAADTPRPKRFVTHDVPIGSVSEFIMTNTGWHIIEEGRQSFK</sequence>
<protein>
    <submittedName>
        <fullName evidence="1">Uncharacterized protein</fullName>
    </submittedName>
</protein>
<accession>A0AA96JXC7</accession>
<dbReference type="RefSeq" id="WP_312640160.1">
    <property type="nucleotide sequence ID" value="NZ_CP116967.1"/>
</dbReference>
<proteinExistence type="predicted"/>
<gene>
    <name evidence="1" type="ORF">PP769_11290</name>
</gene>
<dbReference type="EMBL" id="CP116967">
    <property type="protein sequence ID" value="WNM56564.1"/>
    <property type="molecule type" value="Genomic_DNA"/>
</dbReference>
<keyword evidence="2" id="KW-1185">Reference proteome</keyword>
<evidence type="ECO:0000313" key="1">
    <source>
        <dbReference type="EMBL" id="WNM56564.1"/>
    </source>
</evidence>
<evidence type="ECO:0000313" key="2">
    <source>
        <dbReference type="Proteomes" id="UP001302719"/>
    </source>
</evidence>
<reference evidence="1 2" key="1">
    <citation type="submission" date="2023-01" db="EMBL/GenBank/DDBJ databases">
        <title>Cultivation and genomic characterization of new, ubiquitous marine nitrite-oxidizing bacteria from the Nitrospirales.</title>
        <authorList>
            <person name="Mueller A.J."/>
            <person name="Daebeler A."/>
            <person name="Herbold C.W."/>
            <person name="Kirkegaard R.H."/>
            <person name="Daims H."/>
        </authorList>
    </citation>
    <scope>NUCLEOTIDE SEQUENCE [LARGE SCALE GENOMIC DNA]</scope>
    <source>
        <strain evidence="1 2">VA</strain>
    </source>
</reference>
<name>A0AA96JXC7_9BACT</name>
<organism evidence="1 2">
    <name type="scientific">Candidatus Nitrospira allomarina</name>
    <dbReference type="NCBI Taxonomy" id="3020900"/>
    <lineage>
        <taxon>Bacteria</taxon>
        <taxon>Pseudomonadati</taxon>
        <taxon>Nitrospirota</taxon>
        <taxon>Nitrospiria</taxon>
        <taxon>Nitrospirales</taxon>
        <taxon>Nitrospiraceae</taxon>
        <taxon>Nitrospira</taxon>
    </lineage>
</organism>
<dbReference type="AlphaFoldDB" id="A0AA96JXC7"/>